<dbReference type="EMBL" id="GL629729">
    <property type="protein sequence ID" value="EFX06667.1"/>
    <property type="molecule type" value="Genomic_DNA"/>
</dbReference>
<dbReference type="OrthoDB" id="5428863at2759"/>
<dbReference type="InParanoid" id="F0X7I5"/>
<reference evidence="4 5" key="1">
    <citation type="journal article" date="2011" name="Proc. Natl. Acad. Sci. U.S.A.">
        <title>Genome and transcriptome analyses of the mountain pine beetle-fungal symbiont Grosmannia clavigera, a lodgepole pine pathogen.</title>
        <authorList>
            <person name="DiGuistini S."/>
            <person name="Wang Y."/>
            <person name="Liao N.Y."/>
            <person name="Taylor G."/>
            <person name="Tanguay P."/>
            <person name="Feau N."/>
            <person name="Henrissat B."/>
            <person name="Chan S.K."/>
            <person name="Hesse-Orce U."/>
            <person name="Alamouti S.M."/>
            <person name="Tsui C.K.M."/>
            <person name="Docking R.T."/>
            <person name="Levasseur A."/>
            <person name="Haridas S."/>
            <person name="Robertson G."/>
            <person name="Birol I."/>
            <person name="Holt R.A."/>
            <person name="Marra M.A."/>
            <person name="Hamelin R.C."/>
            <person name="Hirst M."/>
            <person name="Jones S.J.M."/>
            <person name="Bohlmann J."/>
            <person name="Breuil C."/>
        </authorList>
    </citation>
    <scope>NUCLEOTIDE SEQUENCE [LARGE SCALE GENOMIC DNA]</scope>
    <source>
        <strain evidence="5">kw1407 / UAMH 11150</strain>
    </source>
</reference>
<dbReference type="HOGENOM" id="CLU_258703_0_0_1"/>
<evidence type="ECO:0000259" key="3">
    <source>
        <dbReference type="Pfam" id="PF06985"/>
    </source>
</evidence>
<dbReference type="PROSITE" id="PS50297">
    <property type="entry name" value="ANK_REP_REGION"/>
    <property type="match status" value="1"/>
</dbReference>
<dbReference type="GeneID" id="25980481"/>
<dbReference type="Gene3D" id="1.25.40.20">
    <property type="entry name" value="Ankyrin repeat-containing domain"/>
    <property type="match status" value="1"/>
</dbReference>
<gene>
    <name evidence="4" type="ORF">CMQ_6988</name>
</gene>
<feature type="region of interest" description="Disordered" evidence="2">
    <location>
        <begin position="565"/>
        <end position="622"/>
    </location>
</feature>
<name>F0X7I5_GROCL</name>
<evidence type="ECO:0000313" key="5">
    <source>
        <dbReference type="Proteomes" id="UP000007796"/>
    </source>
</evidence>
<dbReference type="PROSITE" id="PS50088">
    <property type="entry name" value="ANK_REPEAT"/>
    <property type="match status" value="1"/>
</dbReference>
<keyword evidence="1" id="KW-0040">ANK repeat</keyword>
<evidence type="ECO:0000256" key="2">
    <source>
        <dbReference type="SAM" id="MobiDB-lite"/>
    </source>
</evidence>
<protein>
    <submittedName>
        <fullName evidence="4">Tol-like protein</fullName>
    </submittedName>
</protein>
<evidence type="ECO:0000313" key="4">
    <source>
        <dbReference type="EMBL" id="EFX06667.1"/>
    </source>
</evidence>
<dbReference type="InterPro" id="IPR010730">
    <property type="entry name" value="HET"/>
</dbReference>
<feature type="repeat" description="ANK" evidence="1">
    <location>
        <begin position="505"/>
        <end position="537"/>
    </location>
</feature>
<feature type="compositionally biased region" description="Acidic residues" evidence="2">
    <location>
        <begin position="589"/>
        <end position="599"/>
    </location>
</feature>
<dbReference type="Pfam" id="PF06985">
    <property type="entry name" value="HET"/>
    <property type="match status" value="1"/>
</dbReference>
<keyword evidence="5" id="KW-1185">Reference proteome</keyword>
<dbReference type="PANTHER" id="PTHR33112:SF1">
    <property type="entry name" value="HETEROKARYON INCOMPATIBILITY DOMAIN-CONTAINING PROTEIN"/>
    <property type="match status" value="1"/>
</dbReference>
<sequence>MTDTSEEQVPSLPAASLASACEEANELVRWLKLGTFNSVQTFGGLDDRPPFLNTEYQEWIQSEPGERTEEQRTYTCVAHGKQAAVAYAVVQDVRQRFAADMATGRVYMAYAVCNFQFQAQALTIDVFLALLKQLLPEHYKAEPFYTHNILTGEEDWAAPSLNGVVRVLQAVLAQFQRIIIVVQDPARYATETWDELQARMRALQTSHRGLYLLTVVSEQSDDDDRTYRAWMERIQRQPAEQARLAEQALSHVVCANFPLTVTALREALTVKEGDIRIDSRRMPPMDDILAACLGLLVVWPHGDGDDEDTTVQFVDAALLDWLQRERSRWLPRADQDVLATFLAYLASLRSRYILGRTRLLEHPLYSHALLRWADHAERVFEDRSPGAAVDLLNCAFFSDCDKMQSAVWLWQYSQRKHIKYEVDPYDRLNPSAYHTAAYFGSANLVYALRCSALFSADVNARNSRGQTVLTLAADLGLMEVAHALLQEPQMPTMQQSVDVDALNENGRGPLFLAVLKRNSAMAHLLLDHGAHVSTRDVNGVSMLDTASKGGDPAIVARLLQRCEQEERNELHSTQAKDQNNGQTVRNTTYEDDTYEDDTSADARKEIPPLPDGLWPDSDDTRYTREDPEDYKVCMMRDIPLGPQPALETEKDMENVVTAADSPLCATCASLDIGTLFSKPPPLDWENSTRFEVDEGLVSNACGFCNLLAGFREMKTNIKQMWLVKSSTRQWFGDDFYPHIAKSYAKEYSESEMSLAAVAAAAKVASPWLDTLILNADNGLGFIGRLGSNGPSGHCAVNLRRLSPTTANLEQARGWIDICKKHHSRCQHRVRKPIPHLRLIDCETRVIVSMDSATSMTTTFLALSYVFGKTPPGGIINCVGCKITETERVIEDAICVTRQLGYHYLWVDRHCIPAENEDADASRRRVEALQNMNRVYENAEVTIVAAAGSGPSFGLPGVSFTARHPQVCRRVQGHLLASIPPEPADIIRMSAWWSRAWTYQEAFLSHRLLFFSEHELSFECGGMVARESVDLPLPVRRIEYGRHADIHRRIVMRDGMPNLDVEYSGIPKDSPIDLWLIISVYAKRHLTLQSDILNAFLGIFQRYIDTGQPVHHMCGLPLVQKNVSRTREKAIPLDSLVSSLCWKPWKVDGVRRPGFPSWSWTGWTCTGVASIAECVVFGNDEPPDVALVVPKDASTDSPGPVIPWLAFSAMSDAHRAVLPQNLHLRITAPVLSATLFANTARASISPFMAILRSARASFYADAHICKDTKIDAELGRRLVRDTLTAVALGYDSSQNRPGRLFLLLEKVDNRWQRIGVARAETGQITQSIGDVQTIVIE</sequence>
<dbReference type="Proteomes" id="UP000007796">
    <property type="component" value="Unassembled WGS sequence"/>
</dbReference>
<feature type="domain" description="Heterokaryon incompatibility" evidence="3">
    <location>
        <begin position="859"/>
        <end position="1000"/>
    </location>
</feature>
<evidence type="ECO:0000256" key="1">
    <source>
        <dbReference type="PROSITE-ProRule" id="PRU00023"/>
    </source>
</evidence>
<feature type="compositionally biased region" description="Polar residues" evidence="2">
    <location>
        <begin position="571"/>
        <end position="586"/>
    </location>
</feature>
<dbReference type="RefSeq" id="XP_014176149.1">
    <property type="nucleotide sequence ID" value="XM_014320674.1"/>
</dbReference>
<dbReference type="PANTHER" id="PTHR33112">
    <property type="entry name" value="DOMAIN PROTEIN, PUTATIVE-RELATED"/>
    <property type="match status" value="1"/>
</dbReference>
<dbReference type="STRING" id="655863.F0X7I5"/>
<dbReference type="SUPFAM" id="SSF48403">
    <property type="entry name" value="Ankyrin repeat"/>
    <property type="match status" value="1"/>
</dbReference>
<dbReference type="InterPro" id="IPR036770">
    <property type="entry name" value="Ankyrin_rpt-contain_sf"/>
</dbReference>
<dbReference type="InterPro" id="IPR002110">
    <property type="entry name" value="Ankyrin_rpt"/>
</dbReference>
<organism evidence="5">
    <name type="scientific">Grosmannia clavigera (strain kw1407 / UAMH 11150)</name>
    <name type="common">Blue stain fungus</name>
    <name type="synonym">Graphiocladiella clavigera</name>
    <dbReference type="NCBI Taxonomy" id="655863"/>
    <lineage>
        <taxon>Eukaryota</taxon>
        <taxon>Fungi</taxon>
        <taxon>Dikarya</taxon>
        <taxon>Ascomycota</taxon>
        <taxon>Pezizomycotina</taxon>
        <taxon>Sordariomycetes</taxon>
        <taxon>Sordariomycetidae</taxon>
        <taxon>Ophiostomatales</taxon>
        <taxon>Ophiostomataceae</taxon>
        <taxon>Leptographium</taxon>
    </lineage>
</organism>
<proteinExistence type="predicted"/>
<dbReference type="eggNOG" id="KOG0504">
    <property type="taxonomic scope" value="Eukaryota"/>
</dbReference>
<dbReference type="SMART" id="SM00248">
    <property type="entry name" value="ANK"/>
    <property type="match status" value="3"/>
</dbReference>
<accession>F0X7I5</accession>